<dbReference type="CDD" id="cd02982">
    <property type="entry name" value="PDI_b'_family"/>
    <property type="match status" value="1"/>
</dbReference>
<feature type="chain" id="PRO_5034998359" description="Protein disulfide-isomerase" evidence="10">
    <location>
        <begin position="20"/>
        <end position="365"/>
    </location>
</feature>
<evidence type="ECO:0000256" key="10">
    <source>
        <dbReference type="SAM" id="SignalP"/>
    </source>
</evidence>
<evidence type="ECO:0000256" key="1">
    <source>
        <dbReference type="ARBA" id="ARBA00001182"/>
    </source>
</evidence>
<dbReference type="EMBL" id="WOWK01000133">
    <property type="protein sequence ID" value="KAF0317300.1"/>
    <property type="molecule type" value="Genomic_DNA"/>
</dbReference>
<dbReference type="Gene3D" id="3.40.30.10">
    <property type="entry name" value="Glutaredoxin"/>
    <property type="match status" value="2"/>
</dbReference>
<dbReference type="PANTHER" id="PTHR18929:SF132">
    <property type="entry name" value="PROTEIN DISULFIDE-ISOMERASE A3"/>
    <property type="match status" value="1"/>
</dbReference>
<sequence length="365" mass="41515">MFHVAFFIIGSLLLAQVQAWRHASKSELDEALEIREHTLVAFVDPDSWSGQLLATEWETITYSDKSAMSINCAVNWSICEEHDVRSYPAIRLYRSPKTFEYYRGPRQAKDISAFVSRSLRPVVSSLGLENVTDFAYTDSVVFILRLTDRDAGKGLYKRFHDLASDNAHRYSFGVISRDPEDGSSSLDCFNNLDDVTLSTTDFFSHIFSLDDFLASCATRLVTEMTHRNKAHLIESEVNVLYFFDFNLDRREQYALHIKETARKHVQRLRFVTVDPPAFPDVPSRMGLEWKFPAIALQNKNAGLTYHSEQSESITPGFVENFLRSVAGGKVQPASQKHVDAEPTDGAEAIPVEKGDYRQRVMHDEL</sequence>
<dbReference type="GO" id="GO:0034976">
    <property type="term" value="P:response to endoplasmic reticulum stress"/>
    <property type="evidence" value="ECO:0007669"/>
    <property type="project" value="TreeGrafter"/>
</dbReference>
<feature type="domain" description="Thioredoxin" evidence="11">
    <location>
        <begin position="24"/>
        <end position="116"/>
    </location>
</feature>
<keyword evidence="7" id="KW-0413">Isomerase</keyword>
<dbReference type="GO" id="GO:0003756">
    <property type="term" value="F:protein disulfide isomerase activity"/>
    <property type="evidence" value="ECO:0007669"/>
    <property type="project" value="UniProtKB-EC"/>
</dbReference>
<accession>A0A8H3W0I4</accession>
<dbReference type="OrthoDB" id="427280at2759"/>
<comment type="function">
    <text evidence="2">Participates in the folding of proteins containing disulfide bonds, may be involved in glycosylation, prolyl hydroxylation and triglyceride transfer.</text>
</comment>
<comment type="caution">
    <text evidence="12">The sequence shown here is derived from an EMBL/GenBank/DDBJ whole genome shotgun (WGS) entry which is preliminary data.</text>
</comment>
<comment type="subcellular location">
    <subcellularLocation>
        <location evidence="3">Endoplasmic reticulum lumen</location>
    </subcellularLocation>
</comment>
<evidence type="ECO:0000259" key="11">
    <source>
        <dbReference type="Pfam" id="PF00085"/>
    </source>
</evidence>
<dbReference type="Pfam" id="PF00085">
    <property type="entry name" value="Thioredoxin"/>
    <property type="match status" value="1"/>
</dbReference>
<evidence type="ECO:0000256" key="7">
    <source>
        <dbReference type="ARBA" id="ARBA00023235"/>
    </source>
</evidence>
<name>A0A8H3W0I4_9PEZI</name>
<comment type="catalytic activity">
    <reaction evidence="1">
        <text>Catalyzes the rearrangement of -S-S- bonds in proteins.</text>
        <dbReference type="EC" id="5.3.4.1"/>
    </reaction>
</comment>
<dbReference type="SUPFAM" id="SSF52833">
    <property type="entry name" value="Thioredoxin-like"/>
    <property type="match status" value="2"/>
</dbReference>
<keyword evidence="13" id="KW-1185">Reference proteome</keyword>
<dbReference type="InterPro" id="IPR013766">
    <property type="entry name" value="Thioredoxin_domain"/>
</dbReference>
<evidence type="ECO:0000313" key="13">
    <source>
        <dbReference type="Proteomes" id="UP000434172"/>
    </source>
</evidence>
<protein>
    <recommendedName>
        <fullName evidence="9">Protein disulfide-isomerase</fullName>
        <ecNumber evidence="5">5.3.4.1</ecNumber>
    </recommendedName>
</protein>
<dbReference type="EC" id="5.3.4.1" evidence="5"/>
<keyword evidence="6" id="KW-0256">Endoplasmic reticulum</keyword>
<dbReference type="InterPro" id="IPR036249">
    <property type="entry name" value="Thioredoxin-like_sf"/>
</dbReference>
<organism evidence="12 13">
    <name type="scientific">Colletotrichum asianum</name>
    <dbReference type="NCBI Taxonomy" id="702518"/>
    <lineage>
        <taxon>Eukaryota</taxon>
        <taxon>Fungi</taxon>
        <taxon>Dikarya</taxon>
        <taxon>Ascomycota</taxon>
        <taxon>Pezizomycotina</taxon>
        <taxon>Sordariomycetes</taxon>
        <taxon>Hypocreomycetidae</taxon>
        <taxon>Glomerellales</taxon>
        <taxon>Glomerellaceae</taxon>
        <taxon>Colletotrichum</taxon>
        <taxon>Colletotrichum gloeosporioides species complex</taxon>
    </lineage>
</organism>
<keyword evidence="8" id="KW-0676">Redox-active center</keyword>
<evidence type="ECO:0000256" key="5">
    <source>
        <dbReference type="ARBA" id="ARBA00012723"/>
    </source>
</evidence>
<dbReference type="GO" id="GO:0006457">
    <property type="term" value="P:protein folding"/>
    <property type="evidence" value="ECO:0007669"/>
    <property type="project" value="TreeGrafter"/>
</dbReference>
<comment type="similarity">
    <text evidence="4">Belongs to the protein disulfide isomerase family.</text>
</comment>
<evidence type="ECO:0000256" key="6">
    <source>
        <dbReference type="ARBA" id="ARBA00022824"/>
    </source>
</evidence>
<keyword evidence="10" id="KW-0732">Signal</keyword>
<dbReference type="GO" id="GO:0005788">
    <property type="term" value="C:endoplasmic reticulum lumen"/>
    <property type="evidence" value="ECO:0007669"/>
    <property type="project" value="UniProtKB-SubCell"/>
</dbReference>
<gene>
    <name evidence="12" type="ORF">GQ607_015427</name>
</gene>
<evidence type="ECO:0000256" key="4">
    <source>
        <dbReference type="ARBA" id="ARBA00006347"/>
    </source>
</evidence>
<dbReference type="CDD" id="cd02961">
    <property type="entry name" value="PDI_a_family"/>
    <property type="match status" value="1"/>
</dbReference>
<dbReference type="Proteomes" id="UP000434172">
    <property type="component" value="Unassembled WGS sequence"/>
</dbReference>
<evidence type="ECO:0000256" key="9">
    <source>
        <dbReference type="ARBA" id="ARBA00039846"/>
    </source>
</evidence>
<dbReference type="PANTHER" id="PTHR18929">
    <property type="entry name" value="PROTEIN DISULFIDE ISOMERASE"/>
    <property type="match status" value="1"/>
</dbReference>
<dbReference type="AlphaFoldDB" id="A0A8H3W0I4"/>
<feature type="signal peptide" evidence="10">
    <location>
        <begin position="1"/>
        <end position="19"/>
    </location>
</feature>
<dbReference type="Pfam" id="PF13848">
    <property type="entry name" value="Thioredoxin_6"/>
    <property type="match status" value="1"/>
</dbReference>
<evidence type="ECO:0000313" key="12">
    <source>
        <dbReference type="EMBL" id="KAF0317300.1"/>
    </source>
</evidence>
<proteinExistence type="inferred from homology"/>
<evidence type="ECO:0000256" key="8">
    <source>
        <dbReference type="ARBA" id="ARBA00023284"/>
    </source>
</evidence>
<evidence type="ECO:0000256" key="2">
    <source>
        <dbReference type="ARBA" id="ARBA00002692"/>
    </source>
</evidence>
<reference evidence="12 13" key="1">
    <citation type="submission" date="2019-12" db="EMBL/GenBank/DDBJ databases">
        <title>A genome sequence resource for the geographically widespread anthracnose pathogen Colletotrichum asianum.</title>
        <authorList>
            <person name="Meng Y."/>
        </authorList>
    </citation>
    <scope>NUCLEOTIDE SEQUENCE [LARGE SCALE GENOMIC DNA]</scope>
    <source>
        <strain evidence="12 13">ICMP 18580</strain>
    </source>
</reference>
<evidence type="ECO:0000256" key="3">
    <source>
        <dbReference type="ARBA" id="ARBA00004319"/>
    </source>
</evidence>